<keyword evidence="4" id="KW-1003">Cell membrane</keyword>
<dbReference type="GO" id="GO:0005886">
    <property type="term" value="C:plasma membrane"/>
    <property type="evidence" value="ECO:0007669"/>
    <property type="project" value="UniProtKB-SubCell"/>
</dbReference>
<keyword evidence="6" id="KW-0407">Ion channel</keyword>
<dbReference type="Proteomes" id="UP000233256">
    <property type="component" value="Unassembled WGS sequence"/>
</dbReference>
<protein>
    <recommendedName>
        <fullName evidence="8">Neurotransmitter-gated ion-channel transmembrane domain-containing protein</fullName>
    </recommendedName>
</protein>
<keyword evidence="7" id="KW-0812">Transmembrane</keyword>
<gene>
    <name evidence="9" type="ORF">CVV64_19105</name>
</gene>
<proteinExistence type="predicted"/>
<feature type="domain" description="Neurotransmitter-gated ion-channel transmembrane" evidence="8">
    <location>
        <begin position="254"/>
        <end position="336"/>
    </location>
</feature>
<dbReference type="GO" id="GO:0005230">
    <property type="term" value="F:extracellular ligand-gated monoatomic ion channel activity"/>
    <property type="evidence" value="ECO:0007669"/>
    <property type="project" value="InterPro"/>
</dbReference>
<evidence type="ECO:0000256" key="6">
    <source>
        <dbReference type="ARBA" id="ARBA00023303"/>
    </source>
</evidence>
<evidence type="ECO:0000256" key="4">
    <source>
        <dbReference type="ARBA" id="ARBA00022475"/>
    </source>
</evidence>
<evidence type="ECO:0000313" key="10">
    <source>
        <dbReference type="Proteomes" id="UP000233256"/>
    </source>
</evidence>
<keyword evidence="3" id="KW-0813">Transport</keyword>
<dbReference type="SUPFAM" id="SSF63712">
    <property type="entry name" value="Nicotinic receptor ligand binding domain-like"/>
    <property type="match status" value="1"/>
</dbReference>
<dbReference type="InterPro" id="IPR036734">
    <property type="entry name" value="Neur_chan_lig-bd_sf"/>
</dbReference>
<name>A0A2N1PJ17_9BACT</name>
<comment type="caution">
    <text evidence="9">The sequence shown here is derived from an EMBL/GenBank/DDBJ whole genome shotgun (WGS) entry which is preliminary data.</text>
</comment>
<dbReference type="InterPro" id="IPR006028">
    <property type="entry name" value="GABAA/Glycine_rcpt"/>
</dbReference>
<dbReference type="GO" id="GO:0004888">
    <property type="term" value="F:transmembrane signaling receptor activity"/>
    <property type="evidence" value="ECO:0007669"/>
    <property type="project" value="InterPro"/>
</dbReference>
<feature type="transmembrane region" description="Helical" evidence="7">
    <location>
        <begin position="275"/>
        <end position="292"/>
    </location>
</feature>
<evidence type="ECO:0000256" key="7">
    <source>
        <dbReference type="SAM" id="Phobius"/>
    </source>
</evidence>
<dbReference type="Gene3D" id="2.70.170.10">
    <property type="entry name" value="Neurotransmitter-gated ion-channel ligand-binding domain"/>
    <property type="match status" value="1"/>
</dbReference>
<dbReference type="InterPro" id="IPR006029">
    <property type="entry name" value="Neurotrans-gated_channel_TM"/>
</dbReference>
<evidence type="ECO:0000256" key="5">
    <source>
        <dbReference type="ARBA" id="ARBA00023065"/>
    </source>
</evidence>
<dbReference type="InterPro" id="IPR036719">
    <property type="entry name" value="Neuro-gated_channel_TM_sf"/>
</dbReference>
<keyword evidence="5" id="KW-0406">Ion transport</keyword>
<dbReference type="Gene3D" id="1.20.58.390">
    <property type="entry name" value="Neurotransmitter-gated ion-channel transmembrane domain"/>
    <property type="match status" value="1"/>
</dbReference>
<dbReference type="AlphaFoldDB" id="A0A2N1PJ17"/>
<comment type="subcellular location">
    <subcellularLocation>
        <location evidence="2">Cell membrane</location>
    </subcellularLocation>
    <subcellularLocation>
        <location evidence="1">Membrane</location>
        <topology evidence="1">Multi-pass membrane protein</topology>
    </subcellularLocation>
</comment>
<evidence type="ECO:0000259" key="8">
    <source>
        <dbReference type="Pfam" id="PF02932"/>
    </source>
</evidence>
<accession>A0A2N1PJ17</accession>
<dbReference type="EMBL" id="PGXC01000050">
    <property type="protein sequence ID" value="PKK88343.1"/>
    <property type="molecule type" value="Genomic_DNA"/>
</dbReference>
<evidence type="ECO:0000256" key="2">
    <source>
        <dbReference type="ARBA" id="ARBA00004236"/>
    </source>
</evidence>
<dbReference type="PRINTS" id="PR00253">
    <property type="entry name" value="GABAARECEPTR"/>
</dbReference>
<dbReference type="InterPro" id="IPR006201">
    <property type="entry name" value="Neur_channel"/>
</dbReference>
<evidence type="ECO:0000256" key="3">
    <source>
        <dbReference type="ARBA" id="ARBA00022448"/>
    </source>
</evidence>
<evidence type="ECO:0000256" key="1">
    <source>
        <dbReference type="ARBA" id="ARBA00004141"/>
    </source>
</evidence>
<dbReference type="PANTHER" id="PTHR18945">
    <property type="entry name" value="NEUROTRANSMITTER GATED ION CHANNEL"/>
    <property type="match status" value="1"/>
</dbReference>
<dbReference type="SUPFAM" id="SSF90112">
    <property type="entry name" value="Neurotransmitter-gated ion-channel transmembrane pore"/>
    <property type="match status" value="1"/>
</dbReference>
<evidence type="ECO:0000313" key="9">
    <source>
        <dbReference type="EMBL" id="PKK88343.1"/>
    </source>
</evidence>
<dbReference type="Pfam" id="PF02932">
    <property type="entry name" value="Neur_chan_memb"/>
    <property type="match status" value="1"/>
</dbReference>
<reference evidence="9 10" key="1">
    <citation type="journal article" date="2017" name="ISME J.">
        <title>Potential for microbial H2 and metal transformations associated with novel bacteria and archaea in deep terrestrial subsurface sediments.</title>
        <authorList>
            <person name="Hernsdorf A.W."/>
            <person name="Amano Y."/>
            <person name="Miyakawa K."/>
            <person name="Ise K."/>
            <person name="Suzuki Y."/>
            <person name="Anantharaman K."/>
            <person name="Probst A."/>
            <person name="Burstein D."/>
            <person name="Thomas B.C."/>
            <person name="Banfield J.F."/>
        </authorList>
    </citation>
    <scope>NUCLEOTIDE SEQUENCE [LARGE SCALE GENOMIC DNA]</scope>
    <source>
        <strain evidence="9">HGW-Wallbacteria-1</strain>
    </source>
</reference>
<keyword evidence="7" id="KW-0472">Membrane</keyword>
<keyword evidence="7" id="KW-1133">Transmembrane helix</keyword>
<organism evidence="9 10">
    <name type="scientific">Candidatus Wallbacteria bacterium HGW-Wallbacteria-1</name>
    <dbReference type="NCBI Taxonomy" id="2013854"/>
    <lineage>
        <taxon>Bacteria</taxon>
        <taxon>Candidatus Walliibacteriota</taxon>
    </lineage>
</organism>
<dbReference type="InterPro" id="IPR038050">
    <property type="entry name" value="Neuro_actylchol_rec"/>
</dbReference>
<sequence>MEAPMAHENSFHCPKLKSFALLMLLATILGSLIPATPGRASNSISGAKITAATSAPANSSDSVSEKTFHEIQVGCYIHDLAHLDIKSETFYVDFYIWFRWKGDWFKPSDLEFMNGDISFRTEPSHEKVGDSNYSIMRIKGTFRSKFSLYKYPFDSQKLSILMEHRDLNLKQLKLVPDAKPGSDIHSKSMEMDLTISDWKIEKVWAESGVHRYNTDFGYYVKGNEGEGDPVYSQYSFNIRIKRVMIPYLLKFSLPLLILVIMSFLVFFINAREFEAQCGICVTAILSCIALHLSQGDNLPQVGYLVSADKFFILSYVLIFFTLVETVLCNNFAKKGQTDLASRLDKWSKVLFPVAFVLGLCVLLLPNL</sequence>
<feature type="transmembrane region" description="Helical" evidence="7">
    <location>
        <begin position="349"/>
        <end position="365"/>
    </location>
</feature>
<feature type="transmembrane region" description="Helical" evidence="7">
    <location>
        <begin position="312"/>
        <end position="328"/>
    </location>
</feature>
<feature type="transmembrane region" description="Helical" evidence="7">
    <location>
        <begin position="247"/>
        <end position="268"/>
    </location>
</feature>